<reference evidence="1 2" key="1">
    <citation type="submission" date="2016-03" db="EMBL/GenBank/DDBJ databases">
        <authorList>
            <person name="Harris K.B."/>
            <person name="Belisle Haley C.R."/>
            <person name="Gagne E.R."/>
            <person name="Whitaker E."/>
            <person name="Adams J.H."/>
            <person name="Arnold E.O."/>
            <person name="Cookson J.L."/>
            <person name="Gross O.S."/>
            <person name="Hart A.J."/>
            <person name="Martin B.A."/>
            <person name="Pflugradt E.A."/>
            <person name="Pham D.H."/>
            <person name="Theriault M.E."/>
            <person name="Valentino S.M."/>
            <person name="Molloy S.D."/>
            <person name="Hutchison K.W."/>
            <person name="Bowman C.A."/>
            <person name="Russell D.A."/>
            <person name="Pope W.H."/>
            <person name="Jacobs-Sera D."/>
            <person name="Hendrix R.W."/>
            <person name="Hatfull G.F."/>
        </authorList>
    </citation>
    <scope>NUCLEOTIDE SEQUENCE [LARGE SCALE GENOMIC DNA]</scope>
</reference>
<dbReference type="GeneID" id="29126222"/>
<name>A0A143FS82_9CAUD</name>
<evidence type="ECO:0000313" key="2">
    <source>
        <dbReference type="Proteomes" id="UP000204422"/>
    </source>
</evidence>
<evidence type="ECO:0000313" key="1">
    <source>
        <dbReference type="EMBL" id="AMW64163.1"/>
    </source>
</evidence>
<keyword evidence="2" id="KW-1185">Reference proteome</keyword>
<dbReference type="RefSeq" id="YP_009304020.1">
    <property type="nucleotide sequence ID" value="NC_031263.1"/>
</dbReference>
<dbReference type="OrthoDB" id="23622at10239"/>
<dbReference type="Proteomes" id="UP000204422">
    <property type="component" value="Segment"/>
</dbReference>
<sequence length="98" mass="10907">MKKRTRKKLKKHGVTVAIAFATTVFTLALGSPKASADTVNLTELRTVDGVDYPVCFEEDCSDQPGQIGLWEDKDTGNWWLSLGERSYLVIDDTTIDID</sequence>
<dbReference type="EMBL" id="KU985093">
    <property type="protein sequence ID" value="AMW64163.1"/>
    <property type="molecule type" value="Genomic_DNA"/>
</dbReference>
<gene>
    <name evidence="1" type="primary">86</name>
    <name evidence="1" type="ORF">SEA_EVILGENIUS_86</name>
</gene>
<proteinExistence type="predicted"/>
<organism evidence="1 2">
    <name type="scientific">Mycobacterium phage EvilGenius</name>
    <dbReference type="NCBI Taxonomy" id="1821723"/>
    <lineage>
        <taxon>Viruses</taxon>
        <taxon>Duplodnaviria</taxon>
        <taxon>Heunggongvirae</taxon>
        <taxon>Uroviricota</taxon>
        <taxon>Caudoviricetes</taxon>
        <taxon>Turbidovirus</taxon>
        <taxon>Turbidovirus evilgenius</taxon>
    </lineage>
</organism>
<dbReference type="KEGG" id="vg:29126222"/>
<protein>
    <submittedName>
        <fullName evidence="1">Uncharacterized protein</fullName>
    </submittedName>
</protein>
<accession>A0A143FS82</accession>